<dbReference type="SMART" id="SM01209">
    <property type="entry name" value="GARS_A"/>
    <property type="match status" value="1"/>
</dbReference>
<organism evidence="3 4">
    <name type="scientific">Formimonas warabiya</name>
    <dbReference type="NCBI Taxonomy" id="1761012"/>
    <lineage>
        <taxon>Bacteria</taxon>
        <taxon>Bacillati</taxon>
        <taxon>Bacillota</taxon>
        <taxon>Clostridia</taxon>
        <taxon>Eubacteriales</taxon>
        <taxon>Peptococcaceae</taxon>
        <taxon>Candidatus Formimonas</taxon>
    </lineage>
</organism>
<dbReference type="EMBL" id="CP017634">
    <property type="protein sequence ID" value="ATW24051.1"/>
    <property type="molecule type" value="Genomic_DNA"/>
</dbReference>
<dbReference type="InterPro" id="IPR040803">
    <property type="entry name" value="MfnD_preATP-grasp"/>
</dbReference>
<dbReference type="AlphaFoldDB" id="A0A3G1KNI6"/>
<dbReference type="Pfam" id="PF18301">
    <property type="entry name" value="preATP-grasp_3"/>
    <property type="match status" value="1"/>
</dbReference>
<keyword evidence="1" id="KW-0547">Nucleotide-binding</keyword>
<dbReference type="InterPro" id="IPR003806">
    <property type="entry name" value="ATP-grasp_PylC-type"/>
</dbReference>
<dbReference type="PANTHER" id="PTHR21621">
    <property type="entry name" value="RIBOSOMAL PROTEIN S6 MODIFICATION PROTEIN"/>
    <property type="match status" value="1"/>
</dbReference>
<protein>
    <recommendedName>
        <fullName evidence="2">ATP-grasp domain-containing protein</fullName>
    </recommendedName>
</protein>
<dbReference type="GO" id="GO:0009432">
    <property type="term" value="P:SOS response"/>
    <property type="evidence" value="ECO:0007669"/>
    <property type="project" value="TreeGrafter"/>
</dbReference>
<keyword evidence="1" id="KW-0067">ATP-binding</keyword>
<name>A0A3G1KNI6_FORW1</name>
<dbReference type="Gene3D" id="2.30.36.100">
    <property type="match status" value="1"/>
</dbReference>
<dbReference type="PROSITE" id="PS50975">
    <property type="entry name" value="ATP_GRASP"/>
    <property type="match status" value="1"/>
</dbReference>
<dbReference type="Pfam" id="PF02655">
    <property type="entry name" value="ATP-grasp_3"/>
    <property type="match status" value="1"/>
</dbReference>
<dbReference type="Proteomes" id="UP000323521">
    <property type="component" value="Chromosome"/>
</dbReference>
<dbReference type="GO" id="GO:0005524">
    <property type="term" value="F:ATP binding"/>
    <property type="evidence" value="ECO:0007669"/>
    <property type="project" value="UniProtKB-UniRule"/>
</dbReference>
<dbReference type="InterPro" id="IPR011761">
    <property type="entry name" value="ATP-grasp"/>
</dbReference>
<dbReference type="RefSeq" id="WP_214659077.1">
    <property type="nucleotide sequence ID" value="NZ_CP017634.1"/>
</dbReference>
<reference evidence="3 4" key="1">
    <citation type="submission" date="2016-10" db="EMBL/GenBank/DDBJ databases">
        <title>Complete Genome Sequence of Peptococcaceae strain DCMF.</title>
        <authorList>
            <person name="Edwards R.J."/>
            <person name="Holland S.I."/>
            <person name="Deshpande N.P."/>
            <person name="Wong Y.K."/>
            <person name="Ertan H."/>
            <person name="Manefield M."/>
            <person name="Russell T.L."/>
            <person name="Lee M.J."/>
        </authorList>
    </citation>
    <scope>NUCLEOTIDE SEQUENCE [LARGE SCALE GENOMIC DNA]</scope>
    <source>
        <strain evidence="3 4">DCMF</strain>
    </source>
</reference>
<evidence type="ECO:0000256" key="1">
    <source>
        <dbReference type="PROSITE-ProRule" id="PRU00409"/>
    </source>
</evidence>
<dbReference type="KEGG" id="fwa:DCMF_03940"/>
<dbReference type="GO" id="GO:0018169">
    <property type="term" value="F:ribosomal S6-glutamic acid ligase activity"/>
    <property type="evidence" value="ECO:0007669"/>
    <property type="project" value="TreeGrafter"/>
</dbReference>
<dbReference type="GO" id="GO:0005737">
    <property type="term" value="C:cytoplasm"/>
    <property type="evidence" value="ECO:0007669"/>
    <property type="project" value="TreeGrafter"/>
</dbReference>
<keyword evidence="4" id="KW-1185">Reference proteome</keyword>
<dbReference type="Gene3D" id="3.40.50.11770">
    <property type="match status" value="1"/>
</dbReference>
<dbReference type="InterPro" id="IPR024710">
    <property type="entry name" value="MfnD"/>
</dbReference>
<evidence type="ECO:0000313" key="4">
    <source>
        <dbReference type="Proteomes" id="UP000323521"/>
    </source>
</evidence>
<accession>A0A3G1KNI6</accession>
<evidence type="ECO:0000313" key="3">
    <source>
        <dbReference type="EMBL" id="ATW24051.1"/>
    </source>
</evidence>
<evidence type="ECO:0000259" key="2">
    <source>
        <dbReference type="PROSITE" id="PS50975"/>
    </source>
</evidence>
<dbReference type="Gene3D" id="3.30.470.20">
    <property type="entry name" value="ATP-grasp fold, B domain"/>
    <property type="match status" value="1"/>
</dbReference>
<sequence>MRLFIFEYFASGAKKDPIDLKKAGFAMLDAVLKDFTQLSHIQISTMLDCSLGEHLVRAPYADKLDIFWREQGEKNTDEHLEECLEQCDAVLMIAPETNGTIAQFTARAEDRGKMILGSSAQTLELVCNKENILRFLESKGLPVPKSKVLRKPFSVHTKVTILEHFSLPLVIKPVSGTGGEGVTLVKTEPQLEHLLEEMAGKEDDSYLVQEFVCGQDVSVSCFVLDGKVLPLSLNRQIIQKEDELLFSGVTVPFIHPGQQAVFGVVSEACKRVQGLRGFVGVDLVLGASGPVIMEINSRITSAYVALREVVPGNLAKDLWFLCREHCFPDPPEIKGTFTYLVNTQKERAEACRESLAWI</sequence>
<dbReference type="PANTHER" id="PTHR21621:SF0">
    <property type="entry name" value="BETA-CITRYLGLUTAMATE SYNTHASE B-RELATED"/>
    <property type="match status" value="1"/>
</dbReference>
<dbReference type="PIRSF" id="PIRSF016766">
    <property type="entry name" value="UCP016766_ATPgrasp"/>
    <property type="match status" value="1"/>
</dbReference>
<proteinExistence type="predicted"/>
<dbReference type="GO" id="GO:0046872">
    <property type="term" value="F:metal ion binding"/>
    <property type="evidence" value="ECO:0007669"/>
    <property type="project" value="InterPro"/>
</dbReference>
<gene>
    <name evidence="3" type="ORF">DCMF_03940</name>
</gene>
<feature type="domain" description="ATP-grasp" evidence="2">
    <location>
        <begin position="133"/>
        <end position="323"/>
    </location>
</feature>
<dbReference type="SUPFAM" id="SSF56059">
    <property type="entry name" value="Glutathione synthetase ATP-binding domain-like"/>
    <property type="match status" value="1"/>
</dbReference>